<evidence type="ECO:0000259" key="7">
    <source>
        <dbReference type="PROSITE" id="PS51900"/>
    </source>
</evidence>
<evidence type="ECO:0000256" key="3">
    <source>
        <dbReference type="ARBA" id="ARBA00023172"/>
    </source>
</evidence>
<keyword evidence="1" id="KW-0229">DNA integration</keyword>
<comment type="caution">
    <text evidence="8">The sequence shown here is derived from an EMBL/GenBank/DDBJ whole genome shotgun (WGS) entry which is preliminary data.</text>
</comment>
<gene>
    <name evidence="8" type="ORF">ACFPN9_03140</name>
</gene>
<keyword evidence="2 4" id="KW-0238">DNA-binding</keyword>
<feature type="region of interest" description="Disordered" evidence="5">
    <location>
        <begin position="402"/>
        <end position="423"/>
    </location>
</feature>
<feature type="domain" description="Tyr recombinase" evidence="6">
    <location>
        <begin position="210"/>
        <end position="401"/>
    </location>
</feature>
<evidence type="ECO:0000259" key="6">
    <source>
        <dbReference type="PROSITE" id="PS51898"/>
    </source>
</evidence>
<dbReference type="InterPro" id="IPR013762">
    <property type="entry name" value="Integrase-like_cat_sf"/>
</dbReference>
<accession>A0ABW0NUS9</accession>
<dbReference type="PROSITE" id="PS51898">
    <property type="entry name" value="TYR_RECOMBINASE"/>
    <property type="match status" value="1"/>
</dbReference>
<evidence type="ECO:0000313" key="8">
    <source>
        <dbReference type="EMBL" id="MFC5504246.1"/>
    </source>
</evidence>
<feature type="domain" description="Core-binding (CB)" evidence="7">
    <location>
        <begin position="103"/>
        <end position="187"/>
    </location>
</feature>
<dbReference type="SUPFAM" id="SSF56349">
    <property type="entry name" value="DNA breaking-rejoining enzymes"/>
    <property type="match status" value="1"/>
</dbReference>
<evidence type="ECO:0008006" key="10">
    <source>
        <dbReference type="Google" id="ProtNLM"/>
    </source>
</evidence>
<sequence>MAEDWLAYADHLYDELERDSETDEPVGPSKADVADAIRITRAHGIPADQDSLRRLASAMYRTKLKAAATLSRRAEGDYSPDQNLAAFPPVPAAAAAEKPQPSATEEPLTAETLLTLWAAERTPAPATLRAYGGKFRQLTRILGFDDLRRVTPELVVTFKEARLKEGRDAGTVADDVLAMGAVCNWAVKNKKLAGNAFTGLAPTGKRRGPPARDRYEDDEAKALLLAARKEEGWMRWLPWALCFTGARISELVELRRRDIRKEAGVWIFDIVPLAGREGKNDIFQRMVPIHPALVAEGFLDYVAGLRGDADGPLFPSITPDKHGSRIPPATRQSGQWVRGVVGITSAKKGPNHSWRHRLEDELRKVRAPEELVDAITGRYNPRNAGAGYGRGYRGMPDEVLKDLRRVPSPIETQRTDGPGGPAS</sequence>
<name>A0ABW0NUS9_9HYPH</name>
<evidence type="ECO:0000313" key="9">
    <source>
        <dbReference type="Proteomes" id="UP001596060"/>
    </source>
</evidence>
<dbReference type="EMBL" id="JBHSLU010000007">
    <property type="protein sequence ID" value="MFC5504246.1"/>
    <property type="molecule type" value="Genomic_DNA"/>
</dbReference>
<dbReference type="PROSITE" id="PS51900">
    <property type="entry name" value="CB"/>
    <property type="match status" value="1"/>
</dbReference>
<dbReference type="RefSeq" id="WP_377815798.1">
    <property type="nucleotide sequence ID" value="NZ_JBHSLU010000007.1"/>
</dbReference>
<dbReference type="Gene3D" id="1.10.150.130">
    <property type="match status" value="1"/>
</dbReference>
<reference evidence="9" key="1">
    <citation type="journal article" date="2019" name="Int. J. Syst. Evol. Microbiol.">
        <title>The Global Catalogue of Microorganisms (GCM) 10K type strain sequencing project: providing services to taxonomists for standard genome sequencing and annotation.</title>
        <authorList>
            <consortium name="The Broad Institute Genomics Platform"/>
            <consortium name="The Broad Institute Genome Sequencing Center for Infectious Disease"/>
            <person name="Wu L."/>
            <person name="Ma J."/>
        </authorList>
    </citation>
    <scope>NUCLEOTIDE SEQUENCE [LARGE SCALE GENOMIC DNA]</scope>
    <source>
        <strain evidence="9">CCUG 43117</strain>
    </source>
</reference>
<keyword evidence="3" id="KW-0233">DNA recombination</keyword>
<dbReference type="Gene3D" id="1.10.443.10">
    <property type="entry name" value="Intergrase catalytic core"/>
    <property type="match status" value="1"/>
</dbReference>
<dbReference type="InterPro" id="IPR002104">
    <property type="entry name" value="Integrase_catalytic"/>
</dbReference>
<dbReference type="InterPro" id="IPR044068">
    <property type="entry name" value="CB"/>
</dbReference>
<organism evidence="8 9">
    <name type="scientific">Bosea massiliensis</name>
    <dbReference type="NCBI Taxonomy" id="151419"/>
    <lineage>
        <taxon>Bacteria</taxon>
        <taxon>Pseudomonadati</taxon>
        <taxon>Pseudomonadota</taxon>
        <taxon>Alphaproteobacteria</taxon>
        <taxon>Hyphomicrobiales</taxon>
        <taxon>Boseaceae</taxon>
        <taxon>Bosea</taxon>
    </lineage>
</organism>
<evidence type="ECO:0000256" key="2">
    <source>
        <dbReference type="ARBA" id="ARBA00023125"/>
    </source>
</evidence>
<protein>
    <recommendedName>
        <fullName evidence="10">Core-binding (CB) domain-containing protein</fullName>
    </recommendedName>
</protein>
<proteinExistence type="predicted"/>
<evidence type="ECO:0000256" key="1">
    <source>
        <dbReference type="ARBA" id="ARBA00022908"/>
    </source>
</evidence>
<dbReference type="InterPro" id="IPR010998">
    <property type="entry name" value="Integrase_recombinase_N"/>
</dbReference>
<dbReference type="InterPro" id="IPR011010">
    <property type="entry name" value="DNA_brk_join_enz"/>
</dbReference>
<dbReference type="Proteomes" id="UP001596060">
    <property type="component" value="Unassembled WGS sequence"/>
</dbReference>
<evidence type="ECO:0000256" key="5">
    <source>
        <dbReference type="SAM" id="MobiDB-lite"/>
    </source>
</evidence>
<evidence type="ECO:0000256" key="4">
    <source>
        <dbReference type="PROSITE-ProRule" id="PRU01248"/>
    </source>
</evidence>
<keyword evidence="9" id="KW-1185">Reference proteome</keyword>